<dbReference type="GeneTree" id="ENSGT00940000154409"/>
<feature type="region of interest" description="Disordered" evidence="1">
    <location>
        <begin position="145"/>
        <end position="240"/>
    </location>
</feature>
<evidence type="ECO:0000313" key="3">
    <source>
        <dbReference type="Proteomes" id="UP000694546"/>
    </source>
</evidence>
<dbReference type="Proteomes" id="UP000694546">
    <property type="component" value="Chromosome 13"/>
</dbReference>
<name>A0A8C5A3M4_GADMO</name>
<feature type="region of interest" description="Disordered" evidence="1">
    <location>
        <begin position="101"/>
        <end position="132"/>
    </location>
</feature>
<organism evidence="2 3">
    <name type="scientific">Gadus morhua</name>
    <name type="common">Atlantic cod</name>
    <dbReference type="NCBI Taxonomy" id="8049"/>
    <lineage>
        <taxon>Eukaryota</taxon>
        <taxon>Metazoa</taxon>
        <taxon>Chordata</taxon>
        <taxon>Craniata</taxon>
        <taxon>Vertebrata</taxon>
        <taxon>Euteleostomi</taxon>
        <taxon>Actinopterygii</taxon>
        <taxon>Neopterygii</taxon>
        <taxon>Teleostei</taxon>
        <taxon>Neoteleostei</taxon>
        <taxon>Acanthomorphata</taxon>
        <taxon>Zeiogadaria</taxon>
        <taxon>Gadariae</taxon>
        <taxon>Gadiformes</taxon>
        <taxon>Gadoidei</taxon>
        <taxon>Gadidae</taxon>
        <taxon>Gadus</taxon>
    </lineage>
</organism>
<feature type="compositionally biased region" description="Basic and acidic residues" evidence="1">
    <location>
        <begin position="33"/>
        <end position="44"/>
    </location>
</feature>
<feature type="compositionally biased region" description="Polar residues" evidence="1">
    <location>
        <begin position="107"/>
        <end position="118"/>
    </location>
</feature>
<evidence type="ECO:0000313" key="2">
    <source>
        <dbReference type="Ensembl" id="ENSGMOP00000025250.1"/>
    </source>
</evidence>
<feature type="region of interest" description="Disordered" evidence="1">
    <location>
        <begin position="1"/>
        <end position="84"/>
    </location>
</feature>
<reference evidence="2" key="1">
    <citation type="submission" date="2025-08" db="UniProtKB">
        <authorList>
            <consortium name="Ensembl"/>
        </authorList>
    </citation>
    <scope>IDENTIFICATION</scope>
</reference>
<proteinExistence type="predicted"/>
<evidence type="ECO:0000256" key="1">
    <source>
        <dbReference type="SAM" id="MobiDB-lite"/>
    </source>
</evidence>
<accession>A0A8C5A3M4</accession>
<keyword evidence="3" id="KW-1185">Reference proteome</keyword>
<protein>
    <submittedName>
        <fullName evidence="2">Uncharacterized protein</fullName>
    </submittedName>
</protein>
<dbReference type="AlphaFoldDB" id="A0A8C5A3M4"/>
<feature type="compositionally biased region" description="Low complexity" evidence="1">
    <location>
        <begin position="217"/>
        <end position="226"/>
    </location>
</feature>
<sequence>PPAPKFDLASSSFPPLPGCVVTSTQEEAVPETRLSDVVRGRWGPDKVTTSGPPPPPPPQSNENVNEALESCRSATAEPAPPQELVPVPVPVQALVPVPVPVPVQAPTESGSPSACRTCSRQRDHLPLPRESRKLSYAAVCQLPAKELPATQPLRELGVNKAEDPRTPSNQSAGRGAEKPGEVRAPRESLGSYRGVSGPPRASGLKGRERPRAPPPGRRVAPQGAPRHSGKEQNIPPRSPK</sequence>
<reference evidence="2" key="2">
    <citation type="submission" date="2025-09" db="UniProtKB">
        <authorList>
            <consortium name="Ensembl"/>
        </authorList>
    </citation>
    <scope>IDENTIFICATION</scope>
</reference>
<dbReference type="OMA" id="ESVPEMR"/>
<feature type="compositionally biased region" description="Basic and acidic residues" evidence="1">
    <location>
        <begin position="120"/>
        <end position="132"/>
    </location>
</feature>
<dbReference type="Ensembl" id="ENSGMOT00000053163.1">
    <property type="protein sequence ID" value="ENSGMOP00000025250.1"/>
    <property type="gene ID" value="ENSGMOG00000023729.1"/>
</dbReference>
<feature type="compositionally biased region" description="Basic and acidic residues" evidence="1">
    <location>
        <begin position="175"/>
        <end position="186"/>
    </location>
</feature>